<keyword evidence="3" id="KW-0813">Transport</keyword>
<gene>
    <name evidence="10" type="ORF">Strain138_000463</name>
    <name evidence="11" type="ORF">Strain318_000463</name>
</gene>
<accession>A0AA49JSP2</accession>
<evidence type="ECO:0000256" key="6">
    <source>
        <dbReference type="ARBA" id="ARBA00023136"/>
    </source>
</evidence>
<evidence type="ECO:0000259" key="8">
    <source>
        <dbReference type="Pfam" id="PF01545"/>
    </source>
</evidence>
<dbReference type="GO" id="GO:0015093">
    <property type="term" value="F:ferrous iron transmembrane transporter activity"/>
    <property type="evidence" value="ECO:0007669"/>
    <property type="project" value="TreeGrafter"/>
</dbReference>
<evidence type="ECO:0000256" key="2">
    <source>
        <dbReference type="ARBA" id="ARBA00008114"/>
    </source>
</evidence>
<dbReference type="PANTHER" id="PTHR43840:SF15">
    <property type="entry name" value="MITOCHONDRIAL METAL TRANSPORTER 1-RELATED"/>
    <property type="match status" value="1"/>
</dbReference>
<dbReference type="NCBIfam" id="TIGR01297">
    <property type="entry name" value="CDF"/>
    <property type="match status" value="1"/>
</dbReference>
<keyword evidence="6 7" id="KW-0472">Membrane</keyword>
<dbReference type="InterPro" id="IPR002524">
    <property type="entry name" value="Cation_efflux"/>
</dbReference>
<dbReference type="RefSeq" id="WP_367886928.1">
    <property type="nucleotide sequence ID" value="NZ_CP130612.1"/>
</dbReference>
<dbReference type="SUPFAM" id="SSF160240">
    <property type="entry name" value="Cation efflux protein cytoplasmic domain-like"/>
    <property type="match status" value="1"/>
</dbReference>
<evidence type="ECO:0000256" key="7">
    <source>
        <dbReference type="SAM" id="Phobius"/>
    </source>
</evidence>
<dbReference type="AlphaFoldDB" id="A0AA49JSP2"/>
<dbReference type="Pfam" id="PF01545">
    <property type="entry name" value="Cation_efflux"/>
    <property type="match status" value="1"/>
</dbReference>
<dbReference type="EMBL" id="CP130613">
    <property type="protein sequence ID" value="WKW14138.1"/>
    <property type="molecule type" value="Genomic_DNA"/>
</dbReference>
<organism evidence="10">
    <name type="scientific">Pseudogemmatithrix spongiicola</name>
    <dbReference type="NCBI Taxonomy" id="3062599"/>
    <lineage>
        <taxon>Bacteria</taxon>
        <taxon>Pseudomonadati</taxon>
        <taxon>Gemmatimonadota</taxon>
        <taxon>Gemmatimonadia</taxon>
        <taxon>Gemmatimonadales</taxon>
        <taxon>Gemmatimonadaceae</taxon>
        <taxon>Pseudogemmatithrix</taxon>
    </lineage>
</organism>
<proteinExistence type="inferred from homology"/>
<evidence type="ECO:0000256" key="5">
    <source>
        <dbReference type="ARBA" id="ARBA00022989"/>
    </source>
</evidence>
<dbReference type="Gene3D" id="1.20.1510.10">
    <property type="entry name" value="Cation efflux protein transmembrane domain"/>
    <property type="match status" value="1"/>
</dbReference>
<feature type="transmembrane region" description="Helical" evidence="7">
    <location>
        <begin position="45"/>
        <end position="64"/>
    </location>
</feature>
<sequence length="286" mass="29587">MSRSAGIQRTLALILGLNAIVVAVKLVVALRTGNLTVLGATFESFLDAANNIIAMVVVALAARGPDDDHPYGHDKFETVGALGIVVFLSISCYELLRGAASRWMGAPAPPAPAMGEILLLASTALINVAVVLYEKREAARLKSPLLAADAAHTGGDLFVTGLAVASLLTARIGLSWTDPFLAVLVAGVIAHSGWQILRVTVPVLVDERGADAERIAAAACRVDGVTGCRLVRSRTISSGLVFADVTITVAGDVRVADSHTIADQVEDSVRAALGGTADVTVHVEPS</sequence>
<dbReference type="GO" id="GO:0015341">
    <property type="term" value="F:zinc efflux antiporter activity"/>
    <property type="evidence" value="ECO:0007669"/>
    <property type="project" value="TreeGrafter"/>
</dbReference>
<dbReference type="SUPFAM" id="SSF161111">
    <property type="entry name" value="Cation efflux protein transmembrane domain-like"/>
    <property type="match status" value="1"/>
</dbReference>
<dbReference type="InterPro" id="IPR058533">
    <property type="entry name" value="Cation_efflux_TM"/>
</dbReference>
<name>A0AA49JSP2_9BACT</name>
<dbReference type="GO" id="GO:0006882">
    <property type="term" value="P:intracellular zinc ion homeostasis"/>
    <property type="evidence" value="ECO:0007669"/>
    <property type="project" value="TreeGrafter"/>
</dbReference>
<dbReference type="InterPro" id="IPR050291">
    <property type="entry name" value="CDF_Transporter"/>
</dbReference>
<dbReference type="InterPro" id="IPR027469">
    <property type="entry name" value="Cation_efflux_TMD_sf"/>
</dbReference>
<dbReference type="PANTHER" id="PTHR43840">
    <property type="entry name" value="MITOCHONDRIAL METAL TRANSPORTER 1-RELATED"/>
    <property type="match status" value="1"/>
</dbReference>
<feature type="transmembrane region" description="Helical" evidence="7">
    <location>
        <begin position="12"/>
        <end position="33"/>
    </location>
</feature>
<comment type="similarity">
    <text evidence="2">Belongs to the cation diffusion facilitator (CDF) transporter (TC 2.A.4) family.</text>
</comment>
<keyword evidence="12" id="KW-1185">Reference proteome</keyword>
<evidence type="ECO:0000256" key="4">
    <source>
        <dbReference type="ARBA" id="ARBA00022692"/>
    </source>
</evidence>
<keyword evidence="4 7" id="KW-0812">Transmembrane</keyword>
<evidence type="ECO:0000259" key="9">
    <source>
        <dbReference type="Pfam" id="PF16916"/>
    </source>
</evidence>
<feature type="transmembrane region" description="Helical" evidence="7">
    <location>
        <begin position="76"/>
        <end position="96"/>
    </location>
</feature>
<protein>
    <submittedName>
        <fullName evidence="10">Cation diffusion facilitator family transporter</fullName>
    </submittedName>
</protein>
<feature type="domain" description="Cation efflux protein cytoplasmic" evidence="9">
    <location>
        <begin position="210"/>
        <end position="285"/>
    </location>
</feature>
<accession>A0AA49JYE3</accession>
<evidence type="ECO:0000313" key="12">
    <source>
        <dbReference type="Proteomes" id="UP001229955"/>
    </source>
</evidence>
<dbReference type="GO" id="GO:0005886">
    <property type="term" value="C:plasma membrane"/>
    <property type="evidence" value="ECO:0007669"/>
    <property type="project" value="TreeGrafter"/>
</dbReference>
<feature type="transmembrane region" description="Helical" evidence="7">
    <location>
        <begin position="116"/>
        <end position="133"/>
    </location>
</feature>
<feature type="domain" description="Cation efflux protein transmembrane" evidence="8">
    <location>
        <begin position="13"/>
        <end position="205"/>
    </location>
</feature>
<dbReference type="Proteomes" id="UP001229955">
    <property type="component" value="Chromosome"/>
</dbReference>
<keyword evidence="5 7" id="KW-1133">Transmembrane helix</keyword>
<evidence type="ECO:0000256" key="3">
    <source>
        <dbReference type="ARBA" id="ARBA00022448"/>
    </source>
</evidence>
<dbReference type="Gene3D" id="3.30.70.1350">
    <property type="entry name" value="Cation efflux protein, cytoplasmic domain"/>
    <property type="match status" value="1"/>
</dbReference>
<dbReference type="EMBL" id="CP130612">
    <property type="protein sequence ID" value="WKW11228.1"/>
    <property type="molecule type" value="Genomic_DNA"/>
</dbReference>
<dbReference type="GO" id="GO:0015086">
    <property type="term" value="F:cadmium ion transmembrane transporter activity"/>
    <property type="evidence" value="ECO:0007669"/>
    <property type="project" value="TreeGrafter"/>
</dbReference>
<dbReference type="Pfam" id="PF16916">
    <property type="entry name" value="ZT_dimer"/>
    <property type="match status" value="1"/>
</dbReference>
<evidence type="ECO:0000256" key="1">
    <source>
        <dbReference type="ARBA" id="ARBA00004141"/>
    </source>
</evidence>
<evidence type="ECO:0000313" key="10">
    <source>
        <dbReference type="EMBL" id="WKW11228.1"/>
    </source>
</evidence>
<comment type="subcellular location">
    <subcellularLocation>
        <location evidence="1">Membrane</location>
        <topology evidence="1">Multi-pass membrane protein</topology>
    </subcellularLocation>
</comment>
<dbReference type="KEGG" id="pspc:Strain318_000463"/>
<dbReference type="InterPro" id="IPR027470">
    <property type="entry name" value="Cation_efflux_CTD"/>
</dbReference>
<dbReference type="InterPro" id="IPR036837">
    <property type="entry name" value="Cation_efflux_CTD_sf"/>
</dbReference>
<evidence type="ECO:0000313" key="11">
    <source>
        <dbReference type="EMBL" id="WKW14138.1"/>
    </source>
</evidence>
<reference evidence="10" key="1">
    <citation type="submission" date="2023-07" db="EMBL/GenBank/DDBJ databases">
        <authorList>
            <person name="Haufschild T."/>
            <person name="Kallscheuer N."/>
            <person name="Hammer J."/>
            <person name="Kohn T."/>
            <person name="Kabuu M."/>
            <person name="Jogler M."/>
            <person name="Wohfarth N."/>
            <person name="Heuer A."/>
            <person name="Rohde M."/>
            <person name="van Teeseling M.C.F."/>
            <person name="Jogler C."/>
        </authorList>
    </citation>
    <scope>NUCLEOTIDE SEQUENCE</scope>
    <source>
        <strain evidence="10">Strain 138</strain>
        <strain evidence="11">Strain 318</strain>
    </source>
</reference>